<comment type="caution">
    <text evidence="2">The sequence shown here is derived from an EMBL/GenBank/DDBJ whole genome shotgun (WGS) entry which is preliminary data.</text>
</comment>
<dbReference type="Proteomes" id="UP000541033">
    <property type="component" value="Unassembled WGS sequence"/>
</dbReference>
<accession>A0A7X5R2T3</accession>
<keyword evidence="1" id="KW-0472">Membrane</keyword>
<evidence type="ECO:0000313" key="2">
    <source>
        <dbReference type="EMBL" id="NIH54556.1"/>
    </source>
</evidence>
<dbReference type="EMBL" id="JAAMOX010000002">
    <property type="protein sequence ID" value="NIH54556.1"/>
    <property type="molecule type" value="Genomic_DNA"/>
</dbReference>
<organism evidence="2 3">
    <name type="scientific">Lysinibacter cavernae</name>
    <dbReference type="NCBI Taxonomy" id="1640652"/>
    <lineage>
        <taxon>Bacteria</taxon>
        <taxon>Bacillati</taxon>
        <taxon>Actinomycetota</taxon>
        <taxon>Actinomycetes</taxon>
        <taxon>Micrococcales</taxon>
        <taxon>Microbacteriaceae</taxon>
        <taxon>Lysinibacter</taxon>
    </lineage>
</organism>
<keyword evidence="3" id="KW-1185">Reference proteome</keyword>
<reference evidence="2 3" key="1">
    <citation type="submission" date="2020-02" db="EMBL/GenBank/DDBJ databases">
        <title>Sequencing the genomes of 1000 actinobacteria strains.</title>
        <authorList>
            <person name="Klenk H.-P."/>
        </authorList>
    </citation>
    <scope>NUCLEOTIDE SEQUENCE [LARGE SCALE GENOMIC DNA]</scope>
    <source>
        <strain evidence="2 3">DSM 27960</strain>
    </source>
</reference>
<dbReference type="AlphaFoldDB" id="A0A7X5R2T3"/>
<feature type="transmembrane region" description="Helical" evidence="1">
    <location>
        <begin position="6"/>
        <end position="25"/>
    </location>
</feature>
<proteinExistence type="predicted"/>
<protein>
    <submittedName>
        <fullName evidence="2">Uncharacterized protein</fullName>
    </submittedName>
</protein>
<evidence type="ECO:0000256" key="1">
    <source>
        <dbReference type="SAM" id="Phobius"/>
    </source>
</evidence>
<sequence length="153" mass="16723">MWRNTGIFIGWFVIFGGYFGDAATARPFAISVTQAPGWLFCGVWAVSMHLLYMDVIPVYVEPDSRITFGSGFVLPPLVLFRTALDELQLAPQRIVCWGAFGGGSGQEIPRVCHGAPNGCNQVAPTLPRPRRRETNGEFDFLCGSGDQIISCHG</sequence>
<name>A0A7X5R2T3_9MICO</name>
<gene>
    <name evidence="2" type="ORF">FHX76_002452</name>
</gene>
<evidence type="ECO:0000313" key="3">
    <source>
        <dbReference type="Proteomes" id="UP000541033"/>
    </source>
</evidence>
<keyword evidence="1" id="KW-0812">Transmembrane</keyword>
<keyword evidence="1" id="KW-1133">Transmembrane helix</keyword>